<evidence type="ECO:0000313" key="5">
    <source>
        <dbReference type="Proteomes" id="UP000051957"/>
    </source>
</evidence>
<dbReference type="Proteomes" id="UP000051957">
    <property type="component" value="Unassembled WGS sequence"/>
</dbReference>
<evidence type="ECO:0000256" key="3">
    <source>
        <dbReference type="HAMAP-Rule" id="MF_01539"/>
    </source>
</evidence>
<evidence type="ECO:0000256" key="1">
    <source>
        <dbReference type="ARBA" id="ARBA00022598"/>
    </source>
</evidence>
<evidence type="ECO:0000256" key="2">
    <source>
        <dbReference type="ARBA" id="ARBA00022694"/>
    </source>
</evidence>
<dbReference type="RefSeq" id="WP_057910425.1">
    <property type="nucleotide sequence ID" value="NZ_AZGK01000001.1"/>
</dbReference>
<keyword evidence="3" id="KW-0067">ATP-binding</keyword>
<name>A0A0R1YZ28_9LACO</name>
<keyword evidence="3" id="KW-0694">RNA-binding</keyword>
<keyword evidence="3" id="KW-0820">tRNA-binding</keyword>
<dbReference type="GO" id="GO:0006400">
    <property type="term" value="P:tRNA modification"/>
    <property type="evidence" value="ECO:0007669"/>
    <property type="project" value="UniProtKB-UniRule"/>
</dbReference>
<keyword evidence="2 3" id="KW-0819">tRNA processing</keyword>
<dbReference type="PATRIC" id="fig|1423784.4.peg.418"/>
<evidence type="ECO:0000313" key="4">
    <source>
        <dbReference type="EMBL" id="KRM47936.1"/>
    </source>
</evidence>
<organism evidence="4 5">
    <name type="scientific">Lentilactobacillus parabuchneri DSM 5707 = NBRC 107865</name>
    <dbReference type="NCBI Taxonomy" id="1423784"/>
    <lineage>
        <taxon>Bacteria</taxon>
        <taxon>Bacillati</taxon>
        <taxon>Bacillota</taxon>
        <taxon>Bacilli</taxon>
        <taxon>Lactobacillales</taxon>
        <taxon>Lactobacillaceae</taxon>
        <taxon>Lentilactobacillus</taxon>
    </lineage>
</organism>
<comment type="subcellular location">
    <subcellularLocation>
        <location evidence="3">Cytoplasm</location>
    </subcellularLocation>
</comment>
<dbReference type="PANTHER" id="PTHR37825">
    <property type="entry name" value="TRNA(MET) CYTIDINE ACETATE LIGASE"/>
    <property type="match status" value="1"/>
</dbReference>
<accession>A0A0R1YZ28</accession>
<comment type="caution">
    <text evidence="3">Lacks conserved residue(s) required for the propagation of feature annotation.</text>
</comment>
<keyword evidence="3" id="KW-0547">Nucleotide-binding</keyword>
<dbReference type="GO" id="GO:0000049">
    <property type="term" value="F:tRNA binding"/>
    <property type="evidence" value="ECO:0007669"/>
    <property type="project" value="UniProtKB-KW"/>
</dbReference>
<dbReference type="InterPro" id="IPR014729">
    <property type="entry name" value="Rossmann-like_a/b/a_fold"/>
</dbReference>
<dbReference type="SUPFAM" id="SSF52374">
    <property type="entry name" value="Nucleotidylyl transferase"/>
    <property type="match status" value="1"/>
</dbReference>
<comment type="function">
    <text evidence="3">Catalyzes the formation of N(4)-acetylcytidine (ac(4)C) at the wobble position of elongator tRNA(Met), using acetate and ATP as substrates. First activates an acetate ion to form acetyladenylate (Ac-AMP) and then transfers the acetyl group to tRNA to form ac(4)C34.</text>
</comment>
<comment type="similarity">
    <text evidence="3">Belongs to the TmcAL family.</text>
</comment>
<dbReference type="EMBL" id="AZGK01000001">
    <property type="protein sequence ID" value="KRM47936.1"/>
    <property type="molecule type" value="Genomic_DNA"/>
</dbReference>
<dbReference type="GO" id="GO:0016879">
    <property type="term" value="F:ligase activity, forming carbon-nitrogen bonds"/>
    <property type="evidence" value="ECO:0007669"/>
    <property type="project" value="UniProtKB-UniRule"/>
</dbReference>
<comment type="catalytic activity">
    <reaction evidence="3">
        <text>cytidine(34) in elongator tRNA(Met) + acetate + ATP = N(4)-acetylcytidine(34) in elongator tRNA(Met) + AMP + diphosphate</text>
        <dbReference type="Rhea" id="RHEA:58144"/>
        <dbReference type="Rhea" id="RHEA-COMP:10693"/>
        <dbReference type="Rhea" id="RHEA-COMP:10694"/>
        <dbReference type="ChEBI" id="CHEBI:30089"/>
        <dbReference type="ChEBI" id="CHEBI:30616"/>
        <dbReference type="ChEBI" id="CHEBI:33019"/>
        <dbReference type="ChEBI" id="CHEBI:74900"/>
        <dbReference type="ChEBI" id="CHEBI:82748"/>
        <dbReference type="ChEBI" id="CHEBI:456215"/>
    </reaction>
</comment>
<dbReference type="GO" id="GO:0005737">
    <property type="term" value="C:cytoplasm"/>
    <property type="evidence" value="ECO:0007669"/>
    <property type="project" value="UniProtKB-SubCell"/>
</dbReference>
<feature type="binding site" evidence="3">
    <location>
        <position position="102"/>
    </location>
    <ligand>
        <name>ATP</name>
        <dbReference type="ChEBI" id="CHEBI:30616"/>
    </ligand>
</feature>
<dbReference type="HAMAP" id="MF_01539">
    <property type="entry name" value="TmcAL"/>
    <property type="match status" value="1"/>
</dbReference>
<feature type="binding site" evidence="3">
    <location>
        <begin position="8"/>
        <end position="21"/>
    </location>
    <ligand>
        <name>ATP</name>
        <dbReference type="ChEBI" id="CHEBI:30616"/>
    </ligand>
</feature>
<feature type="binding site" evidence="3">
    <location>
        <position position="176"/>
    </location>
    <ligand>
        <name>ATP</name>
        <dbReference type="ChEBI" id="CHEBI:30616"/>
    </ligand>
</feature>
<dbReference type="GO" id="GO:0005524">
    <property type="term" value="F:ATP binding"/>
    <property type="evidence" value="ECO:0007669"/>
    <property type="project" value="UniProtKB-KW"/>
</dbReference>
<dbReference type="Gene3D" id="3.40.50.620">
    <property type="entry name" value="HUPs"/>
    <property type="match status" value="1"/>
</dbReference>
<dbReference type="AlphaFoldDB" id="A0A0R1YZ28"/>
<sequence>MLQAVGIVSEYNPFHNGHLYLLNQAKQVTGADVSIAIMSGNWLQRGEPAAFDKWQRTRAALLSGVDLVVELPVVAAIQPSHIFSAGAVNLAATLGCQWLAFGAETPDMDYQRLISNQPQKDPSFKQFNRPYASIFQDYLFKKTGIRLNQPNDILAFGYANANDEAGSPLKLVPIKRVGSPHDDPEIKADSAFASASAIRRAIANHSLQTVQEVVPEPSMAMIKQQPMLTWDDFWPWLRFELVENPVNQLHSIYQMSEGIEFRLKRAAIKAESFTEFLHLVKTKRYTYTRIQRLCTYVLLHASSHDMLQSVGDVRVLGFNAKGRAYLSQVKHDLTLPLITKVNDQTVTDDIQMDFRSGMLIQMITGVSQDFYRHPIIIEK</sequence>
<dbReference type="EC" id="6.3.4.-" evidence="3"/>
<feature type="binding site" evidence="3">
    <location>
        <position position="151"/>
    </location>
    <ligand>
        <name>ATP</name>
        <dbReference type="ChEBI" id="CHEBI:30616"/>
    </ligand>
</feature>
<proteinExistence type="inferred from homology"/>
<dbReference type="PANTHER" id="PTHR37825:SF1">
    <property type="entry name" value="TRNA(MET) CYTIDINE ACETATE LIGASE"/>
    <property type="match status" value="1"/>
</dbReference>
<dbReference type="Pfam" id="PF05636">
    <property type="entry name" value="HIGH_NTase1"/>
    <property type="match status" value="1"/>
</dbReference>
<keyword evidence="3" id="KW-0963">Cytoplasm</keyword>
<gene>
    <name evidence="3" type="primary">tmcAL</name>
    <name evidence="4" type="ORF">FC51_GL000421</name>
</gene>
<dbReference type="GeneID" id="69803899"/>
<comment type="caution">
    <text evidence="4">The sequence shown here is derived from an EMBL/GenBank/DDBJ whole genome shotgun (WGS) entry which is preliminary data.</text>
</comment>
<reference evidence="4 5" key="1">
    <citation type="journal article" date="2015" name="Genome Announc.">
        <title>Expanding the biotechnology potential of lactobacilli through comparative genomics of 213 strains and associated genera.</title>
        <authorList>
            <person name="Sun Z."/>
            <person name="Harris H.M."/>
            <person name="McCann A."/>
            <person name="Guo C."/>
            <person name="Argimon S."/>
            <person name="Zhang W."/>
            <person name="Yang X."/>
            <person name="Jeffery I.B."/>
            <person name="Cooney J.C."/>
            <person name="Kagawa T.F."/>
            <person name="Liu W."/>
            <person name="Song Y."/>
            <person name="Salvetti E."/>
            <person name="Wrobel A."/>
            <person name="Rasinkangas P."/>
            <person name="Parkhill J."/>
            <person name="Rea M.C."/>
            <person name="O'Sullivan O."/>
            <person name="Ritari J."/>
            <person name="Douillard F.P."/>
            <person name="Paul Ross R."/>
            <person name="Yang R."/>
            <person name="Briner A.E."/>
            <person name="Felis G.E."/>
            <person name="de Vos W.M."/>
            <person name="Barrangou R."/>
            <person name="Klaenhammer T.R."/>
            <person name="Caufield P.W."/>
            <person name="Cui Y."/>
            <person name="Zhang H."/>
            <person name="O'Toole P.W."/>
        </authorList>
    </citation>
    <scope>NUCLEOTIDE SEQUENCE [LARGE SCALE GENOMIC DNA]</scope>
    <source>
        <strain evidence="4 5">DSM 5707</strain>
    </source>
</reference>
<dbReference type="NCBIfam" id="NF010191">
    <property type="entry name" value="PRK13670.1"/>
    <property type="match status" value="1"/>
</dbReference>
<keyword evidence="1 3" id="KW-0436">Ligase</keyword>
<protein>
    <recommendedName>
        <fullName evidence="3">tRNA(Met) cytidine acetate ligase</fullName>
        <ecNumber evidence="3">6.3.4.-</ecNumber>
    </recommendedName>
</protein>
<dbReference type="InterPro" id="IPR008513">
    <property type="entry name" value="tRNA(Met)_cyd_acetate_ligase"/>
</dbReference>